<dbReference type="Pfam" id="PF02467">
    <property type="entry name" value="Whib"/>
    <property type="match status" value="1"/>
</dbReference>
<dbReference type="InterPro" id="IPR034768">
    <property type="entry name" value="4FE4S_WBL"/>
</dbReference>
<dbReference type="EMBL" id="BAAANS010000043">
    <property type="protein sequence ID" value="GAA2112584.1"/>
    <property type="molecule type" value="Genomic_DNA"/>
</dbReference>
<dbReference type="RefSeq" id="WP_344555774.1">
    <property type="nucleotide sequence ID" value="NZ_BAAANS010000043.1"/>
</dbReference>
<evidence type="ECO:0000259" key="2">
    <source>
        <dbReference type="PROSITE" id="PS51674"/>
    </source>
</evidence>
<dbReference type="Proteomes" id="UP001500897">
    <property type="component" value="Unassembled WGS sequence"/>
</dbReference>
<gene>
    <name evidence="3" type="ORF">GCM10009759_55470</name>
</gene>
<reference evidence="3 4" key="1">
    <citation type="journal article" date="2019" name="Int. J. Syst. Evol. Microbiol.">
        <title>The Global Catalogue of Microorganisms (GCM) 10K type strain sequencing project: providing services to taxonomists for standard genome sequencing and annotation.</title>
        <authorList>
            <consortium name="The Broad Institute Genomics Platform"/>
            <consortium name="The Broad Institute Genome Sequencing Center for Infectious Disease"/>
            <person name="Wu L."/>
            <person name="Ma J."/>
        </authorList>
    </citation>
    <scope>NUCLEOTIDE SEQUENCE [LARGE SCALE GENOMIC DNA]</scope>
    <source>
        <strain evidence="3 4">JCM 14559</strain>
    </source>
</reference>
<feature type="region of interest" description="Disordered" evidence="1">
    <location>
        <begin position="76"/>
        <end position="96"/>
    </location>
</feature>
<feature type="domain" description="4Fe-4S Wbl-type" evidence="2">
    <location>
        <begin position="12"/>
        <end position="76"/>
    </location>
</feature>
<protein>
    <recommendedName>
        <fullName evidence="2">4Fe-4S Wbl-type domain-containing protein</fullName>
    </recommendedName>
</protein>
<evidence type="ECO:0000313" key="4">
    <source>
        <dbReference type="Proteomes" id="UP001500897"/>
    </source>
</evidence>
<keyword evidence="4" id="KW-1185">Reference proteome</keyword>
<sequence>MTHRLTTPGLMACTRYPDLFSTPDGHRVSTSTYQARLDAAREICIECPIMLACRDEARQLRAFGVWGGEDDIERASAGFKPRQRRQPAQCGTEAGARRHRLAQEKPCTICLQAETGAQRLRKRRAEPPKCGTRRGYQRHRRLGEDACEPCRIANTEADRRLRATGTTLAA</sequence>
<accession>A0ABN2XKL4</accession>
<name>A0ABN2XKL4_9ACTN</name>
<evidence type="ECO:0000313" key="3">
    <source>
        <dbReference type="EMBL" id="GAA2112584.1"/>
    </source>
</evidence>
<organism evidence="3 4">
    <name type="scientific">Kitasatospora saccharophila</name>
    <dbReference type="NCBI Taxonomy" id="407973"/>
    <lineage>
        <taxon>Bacteria</taxon>
        <taxon>Bacillati</taxon>
        <taxon>Actinomycetota</taxon>
        <taxon>Actinomycetes</taxon>
        <taxon>Kitasatosporales</taxon>
        <taxon>Streptomycetaceae</taxon>
        <taxon>Kitasatospora</taxon>
    </lineage>
</organism>
<comment type="caution">
    <text evidence="3">The sequence shown here is derived from an EMBL/GenBank/DDBJ whole genome shotgun (WGS) entry which is preliminary data.</text>
</comment>
<dbReference type="PROSITE" id="PS51674">
    <property type="entry name" value="4FE4S_WBL"/>
    <property type="match status" value="1"/>
</dbReference>
<proteinExistence type="predicted"/>
<evidence type="ECO:0000256" key="1">
    <source>
        <dbReference type="SAM" id="MobiDB-lite"/>
    </source>
</evidence>